<dbReference type="EMBL" id="JBHRSV010000028">
    <property type="protein sequence ID" value="MFC2927026.1"/>
    <property type="molecule type" value="Genomic_DNA"/>
</dbReference>
<evidence type="ECO:0000256" key="9">
    <source>
        <dbReference type="RuleBase" id="RU004474"/>
    </source>
</evidence>
<evidence type="ECO:0000256" key="3">
    <source>
        <dbReference type="ARBA" id="ARBA00012856"/>
    </source>
</evidence>
<dbReference type="GO" id="GO:0004146">
    <property type="term" value="F:dihydrofolate reductase activity"/>
    <property type="evidence" value="ECO:0007669"/>
    <property type="project" value="UniProtKB-EC"/>
</dbReference>
<proteinExistence type="inferred from homology"/>
<dbReference type="CDD" id="cd00209">
    <property type="entry name" value="DHFR"/>
    <property type="match status" value="1"/>
</dbReference>
<dbReference type="PRINTS" id="PR00070">
    <property type="entry name" value="DHFR"/>
</dbReference>
<comment type="catalytic activity">
    <reaction evidence="8">
        <text>(6S)-5,6,7,8-tetrahydrofolate + NADP(+) = 7,8-dihydrofolate + NADPH + H(+)</text>
        <dbReference type="Rhea" id="RHEA:15009"/>
        <dbReference type="ChEBI" id="CHEBI:15378"/>
        <dbReference type="ChEBI" id="CHEBI:57451"/>
        <dbReference type="ChEBI" id="CHEBI:57453"/>
        <dbReference type="ChEBI" id="CHEBI:57783"/>
        <dbReference type="ChEBI" id="CHEBI:58349"/>
        <dbReference type="EC" id="1.5.1.3"/>
    </reaction>
</comment>
<organism evidence="11 12">
    <name type="scientific">Hyphobacterium vulgare</name>
    <dbReference type="NCBI Taxonomy" id="1736751"/>
    <lineage>
        <taxon>Bacteria</taxon>
        <taxon>Pseudomonadati</taxon>
        <taxon>Pseudomonadota</taxon>
        <taxon>Alphaproteobacteria</taxon>
        <taxon>Maricaulales</taxon>
        <taxon>Maricaulaceae</taxon>
        <taxon>Hyphobacterium</taxon>
    </lineage>
</organism>
<evidence type="ECO:0000256" key="8">
    <source>
        <dbReference type="PIRNR" id="PIRNR000194"/>
    </source>
</evidence>
<evidence type="ECO:0000313" key="12">
    <source>
        <dbReference type="Proteomes" id="UP001595379"/>
    </source>
</evidence>
<dbReference type="Pfam" id="PF00186">
    <property type="entry name" value="DHFR_1"/>
    <property type="match status" value="1"/>
</dbReference>
<evidence type="ECO:0000256" key="6">
    <source>
        <dbReference type="ARBA" id="ARBA00023002"/>
    </source>
</evidence>
<dbReference type="PANTHER" id="PTHR48069:SF3">
    <property type="entry name" value="DIHYDROFOLATE REDUCTASE"/>
    <property type="match status" value="1"/>
</dbReference>
<keyword evidence="4 8" id="KW-0554">One-carbon metabolism</keyword>
<keyword evidence="5 8" id="KW-0521">NADP</keyword>
<dbReference type="SUPFAM" id="SSF53597">
    <property type="entry name" value="Dihydrofolate reductase-like"/>
    <property type="match status" value="1"/>
</dbReference>
<evidence type="ECO:0000256" key="5">
    <source>
        <dbReference type="ARBA" id="ARBA00022857"/>
    </source>
</evidence>
<comment type="caution">
    <text evidence="11">The sequence shown here is derived from an EMBL/GenBank/DDBJ whole genome shotgun (WGS) entry which is preliminary data.</text>
</comment>
<dbReference type="InterPro" id="IPR012259">
    <property type="entry name" value="DHFR"/>
</dbReference>
<dbReference type="Gene3D" id="3.40.430.10">
    <property type="entry name" value="Dihydrofolate Reductase, subunit A"/>
    <property type="match status" value="1"/>
</dbReference>
<comment type="pathway">
    <text evidence="1 8">Cofactor biosynthesis; tetrahydrofolate biosynthesis; 5,6,7,8-tetrahydrofolate from 7,8-dihydrofolate: step 1/1.</text>
</comment>
<dbReference type="Proteomes" id="UP001595379">
    <property type="component" value="Unassembled WGS sequence"/>
</dbReference>
<dbReference type="RefSeq" id="WP_343163017.1">
    <property type="nucleotide sequence ID" value="NZ_JBHRSV010000028.1"/>
</dbReference>
<evidence type="ECO:0000259" key="10">
    <source>
        <dbReference type="PROSITE" id="PS51330"/>
    </source>
</evidence>
<protein>
    <recommendedName>
        <fullName evidence="3 8">Dihydrofolate reductase</fullName>
        <ecNumber evidence="3 8">1.5.1.3</ecNumber>
    </recommendedName>
</protein>
<dbReference type="PROSITE" id="PS51330">
    <property type="entry name" value="DHFR_2"/>
    <property type="match status" value="1"/>
</dbReference>
<dbReference type="PIRSF" id="PIRSF000194">
    <property type="entry name" value="DHFR"/>
    <property type="match status" value="1"/>
</dbReference>
<dbReference type="EC" id="1.5.1.3" evidence="3 8"/>
<dbReference type="InterPro" id="IPR017925">
    <property type="entry name" value="DHFR_CS"/>
</dbReference>
<sequence>MADVLIALIVARARNGVIGRDGDLPWRLKSDMAFFKAATMGKPVVMGRKTWDSLPRKPLPGRLNIVVTRQSDFQAEGAEIFVSLDAALDRAREQAARDGAGEVCVIGGAQIYAAVLGRADRLYLTEVEAEPDGDARFPDPDPRIWTEVSAERREPGEGDDHAYTIRVLERR</sequence>
<dbReference type="InterPro" id="IPR001796">
    <property type="entry name" value="DHFR_dom"/>
</dbReference>
<dbReference type="PROSITE" id="PS00075">
    <property type="entry name" value="DHFR_1"/>
    <property type="match status" value="1"/>
</dbReference>
<evidence type="ECO:0000256" key="7">
    <source>
        <dbReference type="ARBA" id="ARBA00025067"/>
    </source>
</evidence>
<keyword evidence="12" id="KW-1185">Reference proteome</keyword>
<feature type="domain" description="DHFR" evidence="10">
    <location>
        <begin position="5"/>
        <end position="170"/>
    </location>
</feature>
<evidence type="ECO:0000256" key="1">
    <source>
        <dbReference type="ARBA" id="ARBA00004903"/>
    </source>
</evidence>
<dbReference type="InterPro" id="IPR024072">
    <property type="entry name" value="DHFR-like_dom_sf"/>
</dbReference>
<reference evidence="12" key="1">
    <citation type="journal article" date="2019" name="Int. J. Syst. Evol. Microbiol.">
        <title>The Global Catalogue of Microorganisms (GCM) 10K type strain sequencing project: providing services to taxonomists for standard genome sequencing and annotation.</title>
        <authorList>
            <consortium name="The Broad Institute Genomics Platform"/>
            <consortium name="The Broad Institute Genome Sequencing Center for Infectious Disease"/>
            <person name="Wu L."/>
            <person name="Ma J."/>
        </authorList>
    </citation>
    <scope>NUCLEOTIDE SEQUENCE [LARGE SCALE GENOMIC DNA]</scope>
    <source>
        <strain evidence="12">KCTC 52487</strain>
    </source>
</reference>
<gene>
    <name evidence="11" type="ORF">ACFOOR_12995</name>
</gene>
<name>A0ABV7A000_9PROT</name>
<evidence type="ECO:0000256" key="2">
    <source>
        <dbReference type="ARBA" id="ARBA00009539"/>
    </source>
</evidence>
<evidence type="ECO:0000256" key="4">
    <source>
        <dbReference type="ARBA" id="ARBA00022563"/>
    </source>
</evidence>
<comment type="similarity">
    <text evidence="2 8 9">Belongs to the dihydrofolate reductase family.</text>
</comment>
<accession>A0ABV7A000</accession>
<dbReference type="PANTHER" id="PTHR48069">
    <property type="entry name" value="DIHYDROFOLATE REDUCTASE"/>
    <property type="match status" value="1"/>
</dbReference>
<keyword evidence="6 8" id="KW-0560">Oxidoreductase</keyword>
<comment type="function">
    <text evidence="7 8">Key enzyme in folate metabolism. Catalyzes an essential reaction for de novo glycine and purine synthesis, and for DNA precursor synthesis.</text>
</comment>
<evidence type="ECO:0000313" key="11">
    <source>
        <dbReference type="EMBL" id="MFC2927026.1"/>
    </source>
</evidence>